<dbReference type="InterPro" id="IPR001926">
    <property type="entry name" value="TrpB-like_PALP"/>
</dbReference>
<dbReference type="GO" id="GO:0006565">
    <property type="term" value="P:L-serine catabolic process"/>
    <property type="evidence" value="ECO:0007669"/>
    <property type="project" value="TreeGrafter"/>
</dbReference>
<dbReference type="GO" id="GO:0003941">
    <property type="term" value="F:L-serine ammonia-lyase activity"/>
    <property type="evidence" value="ECO:0007669"/>
    <property type="project" value="TreeGrafter"/>
</dbReference>
<dbReference type="PANTHER" id="PTHR48078">
    <property type="entry name" value="THREONINE DEHYDRATASE, MITOCHONDRIAL-RELATED"/>
    <property type="match status" value="1"/>
</dbReference>
<comment type="cofactor">
    <cofactor evidence="1">
        <name>pyridoxal 5'-phosphate</name>
        <dbReference type="ChEBI" id="CHEBI:597326"/>
    </cofactor>
</comment>
<dbReference type="Gene3D" id="3.40.50.1100">
    <property type="match status" value="2"/>
</dbReference>
<dbReference type="GO" id="GO:0004794">
    <property type="term" value="F:threonine deaminase activity"/>
    <property type="evidence" value="ECO:0007669"/>
    <property type="project" value="TreeGrafter"/>
</dbReference>
<dbReference type="Pfam" id="PF00291">
    <property type="entry name" value="PALP"/>
    <property type="match status" value="1"/>
</dbReference>
<dbReference type="InterPro" id="IPR050147">
    <property type="entry name" value="Ser/Thr_Dehydratase"/>
</dbReference>
<dbReference type="Proteomes" id="UP000333828">
    <property type="component" value="Unassembled WGS sequence"/>
</dbReference>
<dbReference type="PANTHER" id="PTHR48078:SF6">
    <property type="entry name" value="L-THREONINE DEHYDRATASE CATABOLIC TDCB"/>
    <property type="match status" value="1"/>
</dbReference>
<evidence type="ECO:0000256" key="4">
    <source>
        <dbReference type="ARBA" id="ARBA00023239"/>
    </source>
</evidence>
<dbReference type="CDD" id="cd01562">
    <property type="entry name" value="Thr-dehyd"/>
    <property type="match status" value="1"/>
</dbReference>
<dbReference type="RefSeq" id="WP_150684588.1">
    <property type="nucleotide sequence ID" value="NZ_CABPSI010000003.1"/>
</dbReference>
<dbReference type="PROSITE" id="PS00165">
    <property type="entry name" value="DEHYDRATASE_SER_THR"/>
    <property type="match status" value="1"/>
</dbReference>
<evidence type="ECO:0000259" key="5">
    <source>
        <dbReference type="Pfam" id="PF00291"/>
    </source>
</evidence>
<evidence type="ECO:0000256" key="1">
    <source>
        <dbReference type="ARBA" id="ARBA00001933"/>
    </source>
</evidence>
<keyword evidence="4" id="KW-0456">Lyase</keyword>
<keyword evidence="7" id="KW-1185">Reference proteome</keyword>
<keyword evidence="3" id="KW-0663">Pyridoxal phosphate</keyword>
<evidence type="ECO:0000256" key="2">
    <source>
        <dbReference type="ARBA" id="ARBA00010869"/>
    </source>
</evidence>
<feature type="domain" description="Tryptophan synthase beta chain-like PALP" evidence="5">
    <location>
        <begin position="19"/>
        <end position="311"/>
    </location>
</feature>
<name>A0A5E4VT63_9BURK</name>
<dbReference type="GO" id="GO:0030170">
    <property type="term" value="F:pyridoxal phosphate binding"/>
    <property type="evidence" value="ECO:0007669"/>
    <property type="project" value="InterPro"/>
</dbReference>
<dbReference type="InterPro" id="IPR036052">
    <property type="entry name" value="TrpB-like_PALP_sf"/>
</dbReference>
<dbReference type="InterPro" id="IPR000634">
    <property type="entry name" value="Ser/Thr_deHydtase_PyrdxlP-BS"/>
</dbReference>
<accession>A0A5E4VT63</accession>
<evidence type="ECO:0000313" key="7">
    <source>
        <dbReference type="Proteomes" id="UP000333828"/>
    </source>
</evidence>
<organism evidence="6 7">
    <name type="scientific">Pandoraea iniqua</name>
    <dbReference type="NCBI Taxonomy" id="2508288"/>
    <lineage>
        <taxon>Bacteria</taxon>
        <taxon>Pseudomonadati</taxon>
        <taxon>Pseudomonadota</taxon>
        <taxon>Betaproteobacteria</taxon>
        <taxon>Burkholderiales</taxon>
        <taxon>Burkholderiaceae</taxon>
        <taxon>Pandoraea</taxon>
    </lineage>
</organism>
<dbReference type="EMBL" id="CABPSI010000003">
    <property type="protein sequence ID" value="VVE15582.1"/>
    <property type="molecule type" value="Genomic_DNA"/>
</dbReference>
<comment type="similarity">
    <text evidence="2">Belongs to the serine/threonine dehydratase family.</text>
</comment>
<evidence type="ECO:0000313" key="6">
    <source>
        <dbReference type="EMBL" id="VVE15582.1"/>
    </source>
</evidence>
<dbReference type="SUPFAM" id="SSF53686">
    <property type="entry name" value="Tryptophan synthase beta subunit-like PLP-dependent enzymes"/>
    <property type="match status" value="1"/>
</dbReference>
<evidence type="ECO:0000256" key="3">
    <source>
        <dbReference type="ARBA" id="ARBA00022898"/>
    </source>
</evidence>
<dbReference type="AlphaFoldDB" id="A0A5E4VT63"/>
<protein>
    <submittedName>
        <fullName evidence="6">Serine dehydratase</fullName>
    </submittedName>
</protein>
<dbReference type="GO" id="GO:0009097">
    <property type="term" value="P:isoleucine biosynthetic process"/>
    <property type="evidence" value="ECO:0007669"/>
    <property type="project" value="TreeGrafter"/>
</dbReference>
<dbReference type="GO" id="GO:0006567">
    <property type="term" value="P:L-threonine catabolic process"/>
    <property type="evidence" value="ECO:0007669"/>
    <property type="project" value="TreeGrafter"/>
</dbReference>
<sequence>MNGELGIQSVLDAYERIRGDVVRTPLLSSPLLNSVCHAEILIKPETLQHTGSFKIRGALSFMRLMTDEQRKRGVVSTSSGNHGYAVAEAARQLSIDATILMPDSAPQIKRDNVLRTGAKLMFCGPDDDRIALARALADEGGAVYVPAVDHHAVIAGQGTVTLEALRQAEDIWHEKPDIEILPVGGGGLAAGAATVLAAQSRQTRLIGVEPEGHDDTRRSLDSGRVITNAPGIRSMCDALLSGSPGQLSFPVSRAYGMSIVSVTDDDVARAMMFALRELKLVTEPSGAVGLAALLSGGISSQGRRILLILSGGNTDFITMPSHPTPAA</sequence>
<gene>
    <name evidence="6" type="ORF">PIN31115_02855</name>
</gene>
<proteinExistence type="inferred from homology"/>
<reference evidence="6 7" key="1">
    <citation type="submission" date="2019-08" db="EMBL/GenBank/DDBJ databases">
        <authorList>
            <person name="Peeters C."/>
        </authorList>
    </citation>
    <scope>NUCLEOTIDE SEQUENCE [LARGE SCALE GENOMIC DNA]</scope>
    <source>
        <strain evidence="6 7">LMG 31115</strain>
    </source>
</reference>
<dbReference type="FunFam" id="3.40.50.1100:FF:000005">
    <property type="entry name" value="Threonine dehydratase catabolic"/>
    <property type="match status" value="1"/>
</dbReference>